<evidence type="ECO:0000313" key="2">
    <source>
        <dbReference type="EMBL" id="TNN79536.1"/>
    </source>
</evidence>
<sequence>MERERVEPRVRCPGPPALTEDIPLSHRPPPGEAAPPSARADWSVILPGSPAPQTVSGPGRG</sequence>
<dbReference type="Proteomes" id="UP000314294">
    <property type="component" value="Unassembled WGS sequence"/>
</dbReference>
<comment type="caution">
    <text evidence="2">The sequence shown here is derived from an EMBL/GenBank/DDBJ whole genome shotgun (WGS) entry which is preliminary data.</text>
</comment>
<protein>
    <submittedName>
        <fullName evidence="2">Uncharacterized protein</fullName>
    </submittedName>
</protein>
<feature type="region of interest" description="Disordered" evidence="1">
    <location>
        <begin position="1"/>
        <end position="61"/>
    </location>
</feature>
<feature type="compositionally biased region" description="Basic and acidic residues" evidence="1">
    <location>
        <begin position="1"/>
        <end position="10"/>
    </location>
</feature>
<dbReference type="EMBL" id="SRLO01000063">
    <property type="protein sequence ID" value="TNN79536.1"/>
    <property type="molecule type" value="Genomic_DNA"/>
</dbReference>
<organism evidence="2 3">
    <name type="scientific">Liparis tanakae</name>
    <name type="common">Tanaka's snailfish</name>
    <dbReference type="NCBI Taxonomy" id="230148"/>
    <lineage>
        <taxon>Eukaryota</taxon>
        <taxon>Metazoa</taxon>
        <taxon>Chordata</taxon>
        <taxon>Craniata</taxon>
        <taxon>Vertebrata</taxon>
        <taxon>Euteleostomi</taxon>
        <taxon>Actinopterygii</taxon>
        <taxon>Neopterygii</taxon>
        <taxon>Teleostei</taxon>
        <taxon>Neoteleostei</taxon>
        <taxon>Acanthomorphata</taxon>
        <taxon>Eupercaria</taxon>
        <taxon>Perciformes</taxon>
        <taxon>Cottioidei</taxon>
        <taxon>Cottales</taxon>
        <taxon>Liparidae</taxon>
        <taxon>Liparis</taxon>
    </lineage>
</organism>
<feature type="compositionally biased region" description="Polar residues" evidence="1">
    <location>
        <begin position="51"/>
        <end position="61"/>
    </location>
</feature>
<gene>
    <name evidence="2" type="ORF">EYF80_010118</name>
</gene>
<keyword evidence="3" id="KW-1185">Reference proteome</keyword>
<dbReference type="AlphaFoldDB" id="A0A4Z2INU2"/>
<reference evidence="2 3" key="1">
    <citation type="submission" date="2019-03" db="EMBL/GenBank/DDBJ databases">
        <title>First draft genome of Liparis tanakae, snailfish: a comprehensive survey of snailfish specific genes.</title>
        <authorList>
            <person name="Kim W."/>
            <person name="Song I."/>
            <person name="Jeong J.-H."/>
            <person name="Kim D."/>
            <person name="Kim S."/>
            <person name="Ryu S."/>
            <person name="Song J.Y."/>
            <person name="Lee S.K."/>
        </authorList>
    </citation>
    <scope>NUCLEOTIDE SEQUENCE [LARGE SCALE GENOMIC DNA]</scope>
    <source>
        <tissue evidence="2">Muscle</tissue>
    </source>
</reference>
<evidence type="ECO:0000256" key="1">
    <source>
        <dbReference type="SAM" id="MobiDB-lite"/>
    </source>
</evidence>
<evidence type="ECO:0000313" key="3">
    <source>
        <dbReference type="Proteomes" id="UP000314294"/>
    </source>
</evidence>
<accession>A0A4Z2INU2</accession>
<proteinExistence type="predicted"/>
<name>A0A4Z2INU2_9TELE</name>